<proteinExistence type="predicted"/>
<dbReference type="SUPFAM" id="SSF52540">
    <property type="entry name" value="P-loop containing nucleoside triphosphate hydrolases"/>
    <property type="match status" value="1"/>
</dbReference>
<dbReference type="InterPro" id="IPR002078">
    <property type="entry name" value="Sigma_54_int"/>
</dbReference>
<evidence type="ECO:0000259" key="1">
    <source>
        <dbReference type="Pfam" id="PF00158"/>
    </source>
</evidence>
<accession>X1JM58</accession>
<feature type="domain" description="Sigma-54 factor interaction" evidence="1">
    <location>
        <begin position="101"/>
        <end position="159"/>
    </location>
</feature>
<gene>
    <name evidence="2" type="ORF">S03H2_47325</name>
</gene>
<dbReference type="PANTHER" id="PTHR30267:SF2">
    <property type="entry name" value="PROTEIN PRKA"/>
    <property type="match status" value="1"/>
</dbReference>
<dbReference type="EMBL" id="BARU01029778">
    <property type="protein sequence ID" value="GAH70863.1"/>
    <property type="molecule type" value="Genomic_DNA"/>
</dbReference>
<dbReference type="GO" id="GO:0005524">
    <property type="term" value="F:ATP binding"/>
    <property type="evidence" value="ECO:0007669"/>
    <property type="project" value="InterPro"/>
</dbReference>
<evidence type="ECO:0000313" key="2">
    <source>
        <dbReference type="EMBL" id="GAH70863.1"/>
    </source>
</evidence>
<dbReference type="Gene3D" id="3.40.50.300">
    <property type="entry name" value="P-loop containing nucleotide triphosphate hydrolases"/>
    <property type="match status" value="1"/>
</dbReference>
<name>X1JM58_9ZZZZ</name>
<dbReference type="GO" id="GO:0006355">
    <property type="term" value="P:regulation of DNA-templated transcription"/>
    <property type="evidence" value="ECO:0007669"/>
    <property type="project" value="InterPro"/>
</dbReference>
<organism evidence="2">
    <name type="scientific">marine sediment metagenome</name>
    <dbReference type="NCBI Taxonomy" id="412755"/>
    <lineage>
        <taxon>unclassified sequences</taxon>
        <taxon>metagenomes</taxon>
        <taxon>ecological metagenomes</taxon>
    </lineage>
</organism>
<dbReference type="InterPro" id="IPR027417">
    <property type="entry name" value="P-loop_NTPase"/>
</dbReference>
<feature type="non-terminal residue" evidence="2">
    <location>
        <position position="265"/>
    </location>
</feature>
<feature type="non-terminal residue" evidence="2">
    <location>
        <position position="1"/>
    </location>
</feature>
<comment type="caution">
    <text evidence="2">The sequence shown here is derived from an EMBL/GenBank/DDBJ whole genome shotgun (WGS) entry which is preliminary data.</text>
</comment>
<reference evidence="2" key="1">
    <citation type="journal article" date="2014" name="Front. Microbiol.">
        <title>High frequency of phylogenetically diverse reductive dehalogenase-homologous genes in deep subseafloor sedimentary metagenomes.</title>
        <authorList>
            <person name="Kawai M."/>
            <person name="Futagami T."/>
            <person name="Toyoda A."/>
            <person name="Takaki Y."/>
            <person name="Nishi S."/>
            <person name="Hori S."/>
            <person name="Arai W."/>
            <person name="Tsubouchi T."/>
            <person name="Morono Y."/>
            <person name="Uchiyama I."/>
            <person name="Ito T."/>
            <person name="Fujiyama A."/>
            <person name="Inagaki F."/>
            <person name="Takami H."/>
        </authorList>
    </citation>
    <scope>NUCLEOTIDE SEQUENCE</scope>
    <source>
        <strain evidence="2">Expedition CK06-06</strain>
    </source>
</reference>
<dbReference type="GO" id="GO:0004672">
    <property type="term" value="F:protein kinase activity"/>
    <property type="evidence" value="ECO:0007669"/>
    <property type="project" value="TreeGrafter"/>
</dbReference>
<dbReference type="Pfam" id="PF00158">
    <property type="entry name" value="Sigma54_activat"/>
    <property type="match status" value="1"/>
</dbReference>
<sequence length="265" mass="30462">LGERGQAKTRIMRSLTALLDESLPVISGCEINDDPFHPLCKHCHQQIKKNKGKTRIEWIPREMRFSEKLATPDVTIADLIGDIDPIKIAEGRYLSDELAIHYGLIPRTNRGIFSINELPDLHEKIQVGLFNLLEERDVQIRGYKIALPLDIFIIATANPEDYTSRGRIITPLKDRFGAQIRTHYPKTLEEEIAIVKQERAPFTTDGFTLRLPHFMEEIIAEISQMARRRSEINHSSGISVRMSIHNMENMISNAFRRAIRLNEKE</sequence>
<dbReference type="AlphaFoldDB" id="X1JM58"/>
<protein>
    <recommendedName>
        <fullName evidence="1">Sigma-54 factor interaction domain-containing protein</fullName>
    </recommendedName>
</protein>
<dbReference type="PANTHER" id="PTHR30267">
    <property type="entry name" value="PROTEIN KINASE PRKA"/>
    <property type="match status" value="1"/>
</dbReference>